<sequence>MDDFKFWEWSGTDFRFVGPTLPIDQSNNILMGEFCRRAVSTIWHYHGGCVVDHNLKVVGVHSLRVVDGSTFTVSPGTNPQATLLMFGMRALATTILSLYLFLENPPPIFPLSLSFLQSLKIKIFNLSSKLSLLL</sequence>
<comment type="caution">
    <text evidence="1">The sequence shown here is derived from an EMBL/GenBank/DDBJ whole genome shotgun (WGS) entry which is preliminary data.</text>
</comment>
<keyword evidence="2" id="KW-1185">Reference proteome</keyword>
<reference evidence="2" key="1">
    <citation type="journal article" date="2022" name="Mol. Ecol. Resour.">
        <title>The genomes of chicory, endive, great burdock and yacon provide insights into Asteraceae palaeo-polyploidization history and plant inulin production.</title>
        <authorList>
            <person name="Fan W."/>
            <person name="Wang S."/>
            <person name="Wang H."/>
            <person name="Wang A."/>
            <person name="Jiang F."/>
            <person name="Liu H."/>
            <person name="Zhao H."/>
            <person name="Xu D."/>
            <person name="Zhang Y."/>
        </authorList>
    </citation>
    <scope>NUCLEOTIDE SEQUENCE [LARGE SCALE GENOMIC DNA]</scope>
    <source>
        <strain evidence="2">cv. Niubang</strain>
    </source>
</reference>
<dbReference type="EMBL" id="CM042050">
    <property type="protein sequence ID" value="KAI3735913.1"/>
    <property type="molecule type" value="Genomic_DNA"/>
</dbReference>
<dbReference type="Proteomes" id="UP001055879">
    <property type="component" value="Linkage Group LG04"/>
</dbReference>
<reference evidence="1 2" key="2">
    <citation type="journal article" date="2022" name="Mol. Ecol. Resour.">
        <title>The genomes of chicory, endive, great burdock and yacon provide insights into Asteraceae paleo-polyploidization history and plant inulin production.</title>
        <authorList>
            <person name="Fan W."/>
            <person name="Wang S."/>
            <person name="Wang H."/>
            <person name="Wang A."/>
            <person name="Jiang F."/>
            <person name="Liu H."/>
            <person name="Zhao H."/>
            <person name="Xu D."/>
            <person name="Zhang Y."/>
        </authorList>
    </citation>
    <scope>NUCLEOTIDE SEQUENCE [LARGE SCALE GENOMIC DNA]</scope>
    <source>
        <strain evidence="2">cv. Niubang</strain>
    </source>
</reference>
<protein>
    <submittedName>
        <fullName evidence="1">Uncharacterized protein</fullName>
    </submittedName>
</protein>
<accession>A0ACB9CNV4</accession>
<proteinExistence type="predicted"/>
<evidence type="ECO:0000313" key="2">
    <source>
        <dbReference type="Proteomes" id="UP001055879"/>
    </source>
</evidence>
<evidence type="ECO:0000313" key="1">
    <source>
        <dbReference type="EMBL" id="KAI3735913.1"/>
    </source>
</evidence>
<organism evidence="1 2">
    <name type="scientific">Arctium lappa</name>
    <name type="common">Greater burdock</name>
    <name type="synonym">Lappa major</name>
    <dbReference type="NCBI Taxonomy" id="4217"/>
    <lineage>
        <taxon>Eukaryota</taxon>
        <taxon>Viridiplantae</taxon>
        <taxon>Streptophyta</taxon>
        <taxon>Embryophyta</taxon>
        <taxon>Tracheophyta</taxon>
        <taxon>Spermatophyta</taxon>
        <taxon>Magnoliopsida</taxon>
        <taxon>eudicotyledons</taxon>
        <taxon>Gunneridae</taxon>
        <taxon>Pentapetalae</taxon>
        <taxon>asterids</taxon>
        <taxon>campanulids</taxon>
        <taxon>Asterales</taxon>
        <taxon>Asteraceae</taxon>
        <taxon>Carduoideae</taxon>
        <taxon>Cardueae</taxon>
        <taxon>Arctiinae</taxon>
        <taxon>Arctium</taxon>
    </lineage>
</organism>
<gene>
    <name evidence="1" type="ORF">L6452_15439</name>
</gene>
<name>A0ACB9CNV4_ARCLA</name>